<keyword evidence="2" id="KW-0479">Metal-binding</keyword>
<evidence type="ECO:0000313" key="6">
    <source>
        <dbReference type="EMBL" id="KGP63795.1"/>
    </source>
</evidence>
<keyword evidence="6" id="KW-0560">Oxidoreductase</keyword>
<dbReference type="Pfam" id="PF02678">
    <property type="entry name" value="Pirin"/>
    <property type="match status" value="1"/>
</dbReference>
<dbReference type="GO" id="GO:0051213">
    <property type="term" value="F:dioxygenase activity"/>
    <property type="evidence" value="ECO:0007669"/>
    <property type="project" value="UniProtKB-KW"/>
</dbReference>
<reference evidence="6 7" key="1">
    <citation type="submission" date="2014-05" db="EMBL/GenBank/DDBJ databases">
        <authorList>
            <person name="Rizzardi K."/>
            <person name="Winiecka-Krusnell J."/>
            <person name="Ramliden M."/>
            <person name="Alm E."/>
            <person name="Andersson S."/>
            <person name="Byfors S."/>
        </authorList>
    </citation>
    <scope>NUCLEOTIDE SEQUENCE [LARGE SCALE GENOMIC DNA]</scope>
    <source>
        <strain evidence="6 7">LEGN</strain>
    </source>
</reference>
<evidence type="ECO:0000256" key="1">
    <source>
        <dbReference type="ARBA" id="ARBA00008416"/>
    </source>
</evidence>
<comment type="caution">
    <text evidence="6">The sequence shown here is derived from an EMBL/GenBank/DDBJ whole genome shotgun (WGS) entry which is preliminary data.</text>
</comment>
<keyword evidence="2" id="KW-0408">Iron</keyword>
<gene>
    <name evidence="6" type="ORF">EP47_06145</name>
</gene>
<evidence type="ECO:0000259" key="5">
    <source>
        <dbReference type="Pfam" id="PF05726"/>
    </source>
</evidence>
<dbReference type="PANTHER" id="PTHR13903:SF8">
    <property type="entry name" value="PIRIN"/>
    <property type="match status" value="1"/>
</dbReference>
<feature type="binding site" evidence="2">
    <location>
        <position position="59"/>
    </location>
    <ligand>
        <name>Fe cation</name>
        <dbReference type="ChEBI" id="CHEBI:24875"/>
    </ligand>
</feature>
<dbReference type="SUPFAM" id="SSF51182">
    <property type="entry name" value="RmlC-like cupins"/>
    <property type="match status" value="1"/>
</dbReference>
<feature type="binding site" evidence="2">
    <location>
        <position position="103"/>
    </location>
    <ligand>
        <name>Fe cation</name>
        <dbReference type="ChEBI" id="CHEBI:24875"/>
    </ligand>
</feature>
<dbReference type="OrthoDB" id="9780903at2"/>
<dbReference type="CDD" id="cd02909">
    <property type="entry name" value="cupin_pirin_N"/>
    <property type="match status" value="1"/>
</dbReference>
<feature type="binding site" evidence="2">
    <location>
        <position position="105"/>
    </location>
    <ligand>
        <name>Fe cation</name>
        <dbReference type="ChEBI" id="CHEBI:24875"/>
    </ligand>
</feature>
<keyword evidence="7" id="KW-1185">Reference proteome</keyword>
<comment type="similarity">
    <text evidence="1 3">Belongs to the pirin family.</text>
</comment>
<dbReference type="Gene3D" id="2.60.120.10">
    <property type="entry name" value="Jelly Rolls"/>
    <property type="match status" value="2"/>
</dbReference>
<proteinExistence type="inferred from homology"/>
<dbReference type="GO" id="GO:0046872">
    <property type="term" value="F:metal ion binding"/>
    <property type="evidence" value="ECO:0007669"/>
    <property type="project" value="UniProtKB-KW"/>
</dbReference>
<dbReference type="PIRSF" id="PIRSF006232">
    <property type="entry name" value="Pirin"/>
    <property type="match status" value="1"/>
</dbReference>
<name>A0A0A2SRN7_9GAMM</name>
<keyword evidence="6" id="KW-0223">Dioxygenase</keyword>
<dbReference type="AlphaFoldDB" id="A0A0A2SRN7"/>
<protein>
    <submittedName>
        <fullName evidence="6">Quercetin 2,3-dioxygenase</fullName>
    </submittedName>
</protein>
<dbReference type="InterPro" id="IPR011051">
    <property type="entry name" value="RmlC_Cupin_sf"/>
</dbReference>
<evidence type="ECO:0000313" key="7">
    <source>
        <dbReference type="Proteomes" id="UP000054422"/>
    </source>
</evidence>
<dbReference type="RefSeq" id="WP_035887995.1">
    <property type="nucleotide sequence ID" value="NZ_JNCF01000010.1"/>
</dbReference>
<dbReference type="InterPro" id="IPR003829">
    <property type="entry name" value="Pirin_N_dom"/>
</dbReference>
<dbReference type="InterPro" id="IPR008778">
    <property type="entry name" value="Pirin_C_dom"/>
</dbReference>
<dbReference type="InterPro" id="IPR014710">
    <property type="entry name" value="RmlC-like_jellyroll"/>
</dbReference>
<evidence type="ECO:0000256" key="3">
    <source>
        <dbReference type="RuleBase" id="RU003457"/>
    </source>
</evidence>
<sequence length="276" mass="30709">MKVVTVEQLIRGTLIREGGGVKLHRYIGAGKTNDFEPILLFDYFNSTDPLDYIAGFPPHPHRGFETITYLLHGSITHEDTQGNKGVINAGDVQWMTAGRGIIHSEMPFSLTGRLQGLQLWLNLPASEKMREPRYQEKLSDQLPIEVHESGVVIKVIAGITNRGLSSPITEIATQPLFLDITLPKAVAVRQSIPKDYQAIFFVMKGVVKIEGHQIDEGVMASLTPGEMIQIEGKEKSHCLLIAAAKLHEPIARYGPFVMNTQEEIMQAIQDFRSGHF</sequence>
<comment type="cofactor">
    <cofactor evidence="2">
        <name>Fe cation</name>
        <dbReference type="ChEBI" id="CHEBI:24875"/>
    </cofactor>
    <text evidence="2">Binds 1 Fe cation per subunit.</text>
</comment>
<dbReference type="PANTHER" id="PTHR13903">
    <property type="entry name" value="PIRIN-RELATED"/>
    <property type="match status" value="1"/>
</dbReference>
<dbReference type="InterPro" id="IPR012093">
    <property type="entry name" value="Pirin"/>
</dbReference>
<dbReference type="Pfam" id="PF05726">
    <property type="entry name" value="Pirin_C"/>
    <property type="match status" value="1"/>
</dbReference>
<dbReference type="Proteomes" id="UP000054422">
    <property type="component" value="Unassembled WGS sequence"/>
</dbReference>
<evidence type="ECO:0000256" key="2">
    <source>
        <dbReference type="PIRSR" id="PIRSR006232-1"/>
    </source>
</evidence>
<dbReference type="CDD" id="cd02247">
    <property type="entry name" value="cupin_pirin_C"/>
    <property type="match status" value="1"/>
</dbReference>
<feature type="domain" description="Pirin N-terminal" evidence="4">
    <location>
        <begin position="22"/>
        <end position="121"/>
    </location>
</feature>
<accession>A0A0A2SRN7</accession>
<feature type="binding site" evidence="2">
    <location>
        <position position="61"/>
    </location>
    <ligand>
        <name>Fe cation</name>
        <dbReference type="ChEBI" id="CHEBI:24875"/>
    </ligand>
</feature>
<feature type="domain" description="Pirin C-terminal" evidence="5">
    <location>
        <begin position="178"/>
        <end position="276"/>
    </location>
</feature>
<organism evidence="6 7">
    <name type="scientific">Legionella norrlandica</name>
    <dbReference type="NCBI Taxonomy" id="1498499"/>
    <lineage>
        <taxon>Bacteria</taxon>
        <taxon>Pseudomonadati</taxon>
        <taxon>Pseudomonadota</taxon>
        <taxon>Gammaproteobacteria</taxon>
        <taxon>Legionellales</taxon>
        <taxon>Legionellaceae</taxon>
        <taxon>Legionella</taxon>
    </lineage>
</organism>
<evidence type="ECO:0000259" key="4">
    <source>
        <dbReference type="Pfam" id="PF02678"/>
    </source>
</evidence>
<dbReference type="EMBL" id="JNCF01000010">
    <property type="protein sequence ID" value="KGP63795.1"/>
    <property type="molecule type" value="Genomic_DNA"/>
</dbReference>